<dbReference type="RefSeq" id="WP_106213292.1">
    <property type="nucleotide sequence ID" value="NZ_PVTL01000006.1"/>
</dbReference>
<name>A0A2T0VBM9_9MICO</name>
<dbReference type="EMBL" id="PVTL01000006">
    <property type="protein sequence ID" value="PRY67594.1"/>
    <property type="molecule type" value="Genomic_DNA"/>
</dbReference>
<dbReference type="Proteomes" id="UP000237983">
    <property type="component" value="Unassembled WGS sequence"/>
</dbReference>
<accession>A0A2T0VBM9</accession>
<feature type="transmembrane region" description="Helical" evidence="2">
    <location>
        <begin position="76"/>
        <end position="105"/>
    </location>
</feature>
<evidence type="ECO:0008006" key="5">
    <source>
        <dbReference type="Google" id="ProtNLM"/>
    </source>
</evidence>
<feature type="region of interest" description="Disordered" evidence="1">
    <location>
        <begin position="1"/>
        <end position="25"/>
    </location>
</feature>
<gene>
    <name evidence="3" type="ORF">B0I08_106201</name>
</gene>
<proteinExistence type="predicted"/>
<keyword evidence="2" id="KW-0472">Membrane</keyword>
<evidence type="ECO:0000256" key="1">
    <source>
        <dbReference type="SAM" id="MobiDB-lite"/>
    </source>
</evidence>
<comment type="caution">
    <text evidence="3">The sequence shown here is derived from an EMBL/GenBank/DDBJ whole genome shotgun (WGS) entry which is preliminary data.</text>
</comment>
<evidence type="ECO:0000313" key="4">
    <source>
        <dbReference type="Proteomes" id="UP000237983"/>
    </source>
</evidence>
<sequence length="114" mass="11693">MTNNPEPMPYAAPEPTPYSSNGGAPAKSPVLSIISLIAGILGVLAGFIGWGLLFSIGAVVLGHLGQRKEPAAKGMWLTGLITGYAGIVLNLIILAIFIVALMAGISAYDMETAP</sequence>
<reference evidence="3 4" key="1">
    <citation type="submission" date="2018-03" db="EMBL/GenBank/DDBJ databases">
        <title>Genomic Encyclopedia of Type Strains, Phase III (KMG-III): the genomes of soil and plant-associated and newly described type strains.</title>
        <authorList>
            <person name="Whitman W."/>
        </authorList>
    </citation>
    <scope>NUCLEOTIDE SEQUENCE [LARGE SCALE GENOMIC DNA]</scope>
    <source>
        <strain evidence="3 4">CGMCC 1.12484</strain>
    </source>
</reference>
<keyword evidence="2" id="KW-1133">Transmembrane helix</keyword>
<feature type="transmembrane region" description="Helical" evidence="2">
    <location>
        <begin position="33"/>
        <end position="64"/>
    </location>
</feature>
<dbReference type="AlphaFoldDB" id="A0A2T0VBM9"/>
<keyword evidence="4" id="KW-1185">Reference proteome</keyword>
<feature type="compositionally biased region" description="Pro residues" evidence="1">
    <location>
        <begin position="1"/>
        <end position="16"/>
    </location>
</feature>
<dbReference type="OrthoDB" id="5124674at2"/>
<protein>
    <recommendedName>
        <fullName evidence="5">DUF4190 domain-containing protein</fullName>
    </recommendedName>
</protein>
<evidence type="ECO:0000256" key="2">
    <source>
        <dbReference type="SAM" id="Phobius"/>
    </source>
</evidence>
<organism evidence="3 4">
    <name type="scientific">Glaciihabitans tibetensis</name>
    <dbReference type="NCBI Taxonomy" id="1266600"/>
    <lineage>
        <taxon>Bacteria</taxon>
        <taxon>Bacillati</taxon>
        <taxon>Actinomycetota</taxon>
        <taxon>Actinomycetes</taxon>
        <taxon>Micrococcales</taxon>
        <taxon>Microbacteriaceae</taxon>
        <taxon>Glaciihabitans</taxon>
    </lineage>
</organism>
<evidence type="ECO:0000313" key="3">
    <source>
        <dbReference type="EMBL" id="PRY67594.1"/>
    </source>
</evidence>
<keyword evidence="2" id="KW-0812">Transmembrane</keyword>